<dbReference type="PANTHER" id="PTHR33067:SF9">
    <property type="entry name" value="RNA-DIRECTED DNA POLYMERASE"/>
    <property type="match status" value="1"/>
</dbReference>
<reference evidence="3" key="1">
    <citation type="journal article" date="2019" name="Sci. Rep.">
        <title>Draft genome of Tanacetum cinerariifolium, the natural source of mosquito coil.</title>
        <authorList>
            <person name="Yamashiro T."/>
            <person name="Shiraishi A."/>
            <person name="Satake H."/>
            <person name="Nakayama K."/>
        </authorList>
    </citation>
    <scope>NUCLEOTIDE SEQUENCE</scope>
</reference>
<dbReference type="AlphaFoldDB" id="A0A699H151"/>
<dbReference type="EMBL" id="BKCJ010086892">
    <property type="protein sequence ID" value="GEX05070.1"/>
    <property type="molecule type" value="Genomic_DNA"/>
</dbReference>
<feature type="coiled-coil region" evidence="1">
    <location>
        <begin position="186"/>
        <end position="213"/>
    </location>
</feature>
<gene>
    <name evidence="3" type="ORF">Tci_277045</name>
</gene>
<dbReference type="PANTHER" id="PTHR33067">
    <property type="entry name" value="RNA-DIRECTED DNA POLYMERASE-RELATED"/>
    <property type="match status" value="1"/>
</dbReference>
<organism evidence="3">
    <name type="scientific">Tanacetum cinerariifolium</name>
    <name type="common">Dalmatian daisy</name>
    <name type="synonym">Chrysanthemum cinerariifolium</name>
    <dbReference type="NCBI Taxonomy" id="118510"/>
    <lineage>
        <taxon>Eukaryota</taxon>
        <taxon>Viridiplantae</taxon>
        <taxon>Streptophyta</taxon>
        <taxon>Embryophyta</taxon>
        <taxon>Tracheophyta</taxon>
        <taxon>Spermatophyta</taxon>
        <taxon>Magnoliopsida</taxon>
        <taxon>eudicotyledons</taxon>
        <taxon>Gunneridae</taxon>
        <taxon>Pentapetalae</taxon>
        <taxon>asterids</taxon>
        <taxon>campanulids</taxon>
        <taxon>Asterales</taxon>
        <taxon>Asteraceae</taxon>
        <taxon>Asteroideae</taxon>
        <taxon>Anthemideae</taxon>
        <taxon>Anthemidinae</taxon>
        <taxon>Tanacetum</taxon>
    </lineage>
</organism>
<evidence type="ECO:0000313" key="3">
    <source>
        <dbReference type="EMBL" id="GEX05070.1"/>
    </source>
</evidence>
<accession>A0A699H151</accession>
<protein>
    <submittedName>
        <fullName evidence="3">Uncharacterized protein</fullName>
    </submittedName>
</protein>
<feature type="region of interest" description="Disordered" evidence="2">
    <location>
        <begin position="322"/>
        <end position="374"/>
    </location>
</feature>
<comment type="caution">
    <text evidence="3">The sequence shown here is derived from an EMBL/GenBank/DDBJ whole genome shotgun (WGS) entry which is preliminary data.</text>
</comment>
<dbReference type="InterPro" id="IPR021109">
    <property type="entry name" value="Peptidase_aspartic_dom_sf"/>
</dbReference>
<keyword evidence="1" id="KW-0175">Coiled coil</keyword>
<evidence type="ECO:0000256" key="2">
    <source>
        <dbReference type="SAM" id="MobiDB-lite"/>
    </source>
</evidence>
<sequence length="625" mass="73347">MFDKDFKRVNTFEDFRTELVQGQEKEKRAREELIQKRAKKQKVEDDKETTKLKKLIEIIPNKEVAAIYAIPLAVKSPNIIDWKIYKEGKKSYYQIIRADGKTKMYMVFSKMLESFDREYLEDLYKLVTAKFRSTRPVLKKIHPSGINKETYHNKLKRDICERVLMLQESRPIIETLKNTDQLKKLLNNILLDKLKLDKEKEEVEEEAAKEVIRNNKTLRGRNDLGVFVIPIRIEGKYDTHSLVDTGSNINVLPYGIYMKLEAREVKAITDKIRTLDHSRAEPMGILRDVLCQVGVTTIVARFLILDIPVDKDQFPIATIKAKTEEENSDNEKEMFENKDNDRKPIYRPDNQENDSFTRRNFDDEAESSQSKRTRKHETIEEALLPLVYHPFLLWKGCNRATKSKYNTKLNAFLHKQVYPPSIVDWRLLNEMGYEEEIKEMLEIKVIDLGGDEEMFTSEAWRRVFDINEPTFIELCLKDHSLTLVQFAKHLGLYENVEVSSEDGYANVAWVISKWMKKKGDGSQRDNMICCGRFITRIAWRMNLLTEDVLRGLSTLTYYKSLDRTTLRELIGSDKRLILEVLVSGAPLVAMHAPLCHYLEDLYDRMGHIELRQEAIKYMEYRQSYH</sequence>
<evidence type="ECO:0000256" key="1">
    <source>
        <dbReference type="SAM" id="Coils"/>
    </source>
</evidence>
<proteinExistence type="predicted"/>
<name>A0A699H151_TANCI</name>
<feature type="compositionally biased region" description="Basic and acidic residues" evidence="2">
    <location>
        <begin position="322"/>
        <end position="362"/>
    </location>
</feature>
<dbReference type="Gene3D" id="2.40.70.10">
    <property type="entry name" value="Acid Proteases"/>
    <property type="match status" value="1"/>
</dbReference>